<dbReference type="InterPro" id="IPR007862">
    <property type="entry name" value="Adenylate_kinase_lid-dom"/>
</dbReference>
<evidence type="ECO:0000256" key="6">
    <source>
        <dbReference type="RuleBase" id="RU003330"/>
    </source>
</evidence>
<feature type="binding site" evidence="5">
    <location>
        <position position="162"/>
    </location>
    <ligand>
        <name>AMP</name>
        <dbReference type="ChEBI" id="CHEBI:456215"/>
    </ligand>
</feature>
<dbReference type="Pfam" id="PF05191">
    <property type="entry name" value="ADK_lid"/>
    <property type="match status" value="1"/>
</dbReference>
<dbReference type="InterPro" id="IPR006259">
    <property type="entry name" value="Adenyl_kin_sub"/>
</dbReference>
<dbReference type="InterPro" id="IPR036193">
    <property type="entry name" value="ADK_active_lid_dom_sf"/>
</dbReference>
<keyword evidence="2 5" id="KW-0545">Nucleotide biosynthesis</keyword>
<evidence type="ECO:0000313" key="9">
    <source>
        <dbReference type="EMBL" id="OGY73675.1"/>
    </source>
</evidence>
<dbReference type="AlphaFoldDB" id="A0A1G2AAI2"/>
<dbReference type="GO" id="GO:0005524">
    <property type="term" value="F:ATP binding"/>
    <property type="evidence" value="ECO:0007669"/>
    <property type="project" value="UniProtKB-UniRule"/>
</dbReference>
<dbReference type="GO" id="GO:0005737">
    <property type="term" value="C:cytoplasm"/>
    <property type="evidence" value="ECO:0007669"/>
    <property type="project" value="UniProtKB-SubCell"/>
</dbReference>
<evidence type="ECO:0000256" key="1">
    <source>
        <dbReference type="ARBA" id="ARBA00022679"/>
    </source>
</evidence>
<proteinExistence type="inferred from homology"/>
<feature type="binding site" evidence="5">
    <location>
        <position position="42"/>
    </location>
    <ligand>
        <name>AMP</name>
        <dbReference type="ChEBI" id="CHEBI:456215"/>
    </ligand>
</feature>
<dbReference type="HAMAP" id="MF_00235">
    <property type="entry name" value="Adenylate_kinase_Adk"/>
    <property type="match status" value="1"/>
</dbReference>
<feature type="region of interest" description="NMP" evidence="5">
    <location>
        <begin position="36"/>
        <end position="65"/>
    </location>
</feature>
<keyword evidence="4 5" id="KW-0418">Kinase</keyword>
<dbReference type="UniPathway" id="UPA00588">
    <property type="reaction ID" value="UER00649"/>
</dbReference>
<dbReference type="SUPFAM" id="SSF57774">
    <property type="entry name" value="Microbial and mitochondrial ADK, insert 'zinc finger' domain"/>
    <property type="match status" value="1"/>
</dbReference>
<evidence type="ECO:0000256" key="2">
    <source>
        <dbReference type="ARBA" id="ARBA00022727"/>
    </source>
</evidence>
<organism evidence="9 10">
    <name type="scientific">Candidatus Jacksonbacteria bacterium RIFCSPLOWO2_02_FULL_44_20</name>
    <dbReference type="NCBI Taxonomy" id="1798460"/>
    <lineage>
        <taxon>Bacteria</taxon>
        <taxon>Candidatus Jacksoniibacteriota</taxon>
    </lineage>
</organism>
<name>A0A1G2AAI2_9BACT</name>
<dbReference type="PROSITE" id="PS00113">
    <property type="entry name" value="ADENYLATE_KINASE"/>
    <property type="match status" value="1"/>
</dbReference>
<dbReference type="GO" id="GO:0044209">
    <property type="term" value="P:AMP salvage"/>
    <property type="evidence" value="ECO:0007669"/>
    <property type="project" value="UniProtKB-UniRule"/>
</dbReference>
<keyword evidence="1 5" id="KW-0808">Transferase</keyword>
<comment type="pathway">
    <text evidence="5">Purine metabolism; AMP biosynthesis via salvage pathway; AMP from ADP: step 1/1.</text>
</comment>
<dbReference type="PRINTS" id="PR00094">
    <property type="entry name" value="ADENYLTKNASE"/>
</dbReference>
<comment type="catalytic activity">
    <reaction evidence="5 7">
        <text>AMP + ATP = 2 ADP</text>
        <dbReference type="Rhea" id="RHEA:12973"/>
        <dbReference type="ChEBI" id="CHEBI:30616"/>
        <dbReference type="ChEBI" id="CHEBI:456215"/>
        <dbReference type="ChEBI" id="CHEBI:456216"/>
        <dbReference type="EC" id="2.7.4.3"/>
    </reaction>
</comment>
<dbReference type="NCBIfam" id="TIGR01351">
    <property type="entry name" value="adk"/>
    <property type="match status" value="1"/>
</dbReference>
<dbReference type="Proteomes" id="UP000178315">
    <property type="component" value="Unassembled WGS sequence"/>
</dbReference>
<dbReference type="InterPro" id="IPR027417">
    <property type="entry name" value="P-loop_NTPase"/>
</dbReference>
<accession>A0A1G2AAI2</accession>
<dbReference type="Pfam" id="PF00406">
    <property type="entry name" value="ADK"/>
    <property type="match status" value="1"/>
</dbReference>
<keyword evidence="5 7" id="KW-0067">ATP-binding</keyword>
<dbReference type="PANTHER" id="PTHR23359">
    <property type="entry name" value="NUCLEOTIDE KINASE"/>
    <property type="match status" value="1"/>
</dbReference>
<evidence type="ECO:0000313" key="10">
    <source>
        <dbReference type="Proteomes" id="UP000178315"/>
    </source>
</evidence>
<dbReference type="InterPro" id="IPR000850">
    <property type="entry name" value="Adenylat/UMP-CMP_kin"/>
</dbReference>
<comment type="similarity">
    <text evidence="5 6">Belongs to the adenylate kinase family.</text>
</comment>
<reference evidence="9 10" key="1">
    <citation type="journal article" date="2016" name="Nat. Commun.">
        <title>Thousands of microbial genomes shed light on interconnected biogeochemical processes in an aquifer system.</title>
        <authorList>
            <person name="Anantharaman K."/>
            <person name="Brown C.T."/>
            <person name="Hug L.A."/>
            <person name="Sharon I."/>
            <person name="Castelle C.J."/>
            <person name="Probst A.J."/>
            <person name="Thomas B.C."/>
            <person name="Singh A."/>
            <person name="Wilkins M.J."/>
            <person name="Karaoz U."/>
            <person name="Brodie E.L."/>
            <person name="Williams K.H."/>
            <person name="Hubbard S.S."/>
            <person name="Banfield J.F."/>
        </authorList>
    </citation>
    <scope>NUCLEOTIDE SEQUENCE [LARGE SCALE GENOMIC DNA]</scope>
</reference>
<dbReference type="GO" id="GO:0004017">
    <property type="term" value="F:AMP kinase activity"/>
    <property type="evidence" value="ECO:0007669"/>
    <property type="project" value="UniProtKB-UniRule"/>
</dbReference>
<feature type="binding site" evidence="5">
    <location>
        <begin position="91"/>
        <end position="94"/>
    </location>
    <ligand>
        <name>AMP</name>
        <dbReference type="ChEBI" id="CHEBI:456215"/>
    </ligand>
</feature>
<feature type="binding site" evidence="5">
    <location>
        <position position="98"/>
    </location>
    <ligand>
        <name>AMP</name>
        <dbReference type="ChEBI" id="CHEBI:456215"/>
    </ligand>
</feature>
<evidence type="ECO:0000256" key="7">
    <source>
        <dbReference type="RuleBase" id="RU003331"/>
    </source>
</evidence>
<feature type="binding site" evidence="5">
    <location>
        <position position="129"/>
    </location>
    <ligand>
        <name>ATP</name>
        <dbReference type="ChEBI" id="CHEBI:30616"/>
    </ligand>
</feature>
<dbReference type="Gene3D" id="3.40.50.300">
    <property type="entry name" value="P-loop containing nucleotide triphosphate hydrolases"/>
    <property type="match status" value="1"/>
</dbReference>
<feature type="binding site" evidence="5">
    <location>
        <position position="173"/>
    </location>
    <ligand>
        <name>AMP</name>
        <dbReference type="ChEBI" id="CHEBI:456215"/>
    </ligand>
</feature>
<comment type="subunit">
    <text evidence="5 7">Monomer.</text>
</comment>
<comment type="caution">
    <text evidence="9">The sequence shown here is derived from an EMBL/GenBank/DDBJ whole genome shotgun (WGS) entry which is preliminary data.</text>
</comment>
<feature type="domain" description="Adenylate kinase active site lid" evidence="8">
    <location>
        <begin position="129"/>
        <end position="164"/>
    </location>
</feature>
<dbReference type="EC" id="2.7.4.3" evidence="5 7"/>
<comment type="caution">
    <text evidence="5">Lacks conserved residue(s) required for the propagation of feature annotation.</text>
</comment>
<dbReference type="EMBL" id="MHJU01000009">
    <property type="protein sequence ID" value="OGY73675.1"/>
    <property type="molecule type" value="Genomic_DNA"/>
</dbReference>
<dbReference type="SUPFAM" id="SSF52540">
    <property type="entry name" value="P-loop containing nucleoside triphosphate hydrolases"/>
    <property type="match status" value="1"/>
</dbReference>
<comment type="function">
    <text evidence="5">Catalyzes the reversible transfer of the terminal phosphate group between ATP and AMP. Plays an important role in cellular energy homeostasis and in adenine nucleotide metabolism.</text>
</comment>
<protein>
    <recommendedName>
        <fullName evidence="5 7">Adenylate kinase</fullName>
        <shortName evidence="5">AK</shortName>
        <ecNumber evidence="5 7">2.7.4.3</ecNumber>
    </recommendedName>
    <alternativeName>
        <fullName evidence="5">ATP-AMP transphosphorylase</fullName>
    </alternativeName>
    <alternativeName>
        <fullName evidence="5">ATP:AMP phosphotransferase</fullName>
    </alternativeName>
    <alternativeName>
        <fullName evidence="5">Adenylate monophosphate kinase</fullName>
    </alternativeName>
</protein>
<evidence type="ECO:0000256" key="3">
    <source>
        <dbReference type="ARBA" id="ARBA00022741"/>
    </source>
</evidence>
<keyword evidence="3 5" id="KW-0547">Nucleotide-binding</keyword>
<comment type="domain">
    <text evidence="5">Consists of three domains, a large central CORE domain and two small peripheral domains, NMPbind and LID, which undergo movements during catalysis. The LID domain closes over the site of phosphoryl transfer upon ATP binding. Assembling and dissambling the active center during each catalytic cycle provides an effective means to prevent ATP hydrolysis.</text>
</comment>
<gene>
    <name evidence="5" type="primary">adk</name>
    <name evidence="9" type="ORF">A3H61_00620</name>
</gene>
<comment type="subcellular location">
    <subcellularLocation>
        <location evidence="5 7">Cytoplasm</location>
    </subcellularLocation>
</comment>
<evidence type="ECO:0000256" key="5">
    <source>
        <dbReference type="HAMAP-Rule" id="MF_00235"/>
    </source>
</evidence>
<feature type="region of interest" description="LID" evidence="5">
    <location>
        <begin position="128"/>
        <end position="165"/>
    </location>
</feature>
<dbReference type="InterPro" id="IPR033690">
    <property type="entry name" value="Adenylat_kinase_CS"/>
</dbReference>
<evidence type="ECO:0000256" key="4">
    <source>
        <dbReference type="ARBA" id="ARBA00022777"/>
    </source>
</evidence>
<feature type="binding site" evidence="5">
    <location>
        <begin position="63"/>
        <end position="65"/>
    </location>
    <ligand>
        <name>AMP</name>
        <dbReference type="ChEBI" id="CHEBI:456215"/>
    </ligand>
</feature>
<keyword evidence="5" id="KW-0963">Cytoplasm</keyword>
<feature type="binding site" evidence="5">
    <location>
        <begin position="16"/>
        <end position="21"/>
    </location>
    <ligand>
        <name>ATP</name>
        <dbReference type="ChEBI" id="CHEBI:30616"/>
    </ligand>
</feature>
<feature type="binding site" evidence="5">
    <location>
        <position position="202"/>
    </location>
    <ligand>
        <name>ATP</name>
        <dbReference type="ChEBI" id="CHEBI:30616"/>
    </ligand>
</feature>
<evidence type="ECO:0000259" key="8">
    <source>
        <dbReference type="Pfam" id="PF05191"/>
    </source>
</evidence>
<dbReference type="CDD" id="cd01428">
    <property type="entry name" value="ADK"/>
    <property type="match status" value="1"/>
</dbReference>
<sequence>MKISKQHNLLIFGPQGSGKGTQAEILSKKFGIPAISAGAALRRIADEDSERGKKVKEYLNKGELVPGDLTNEIMRERILEDDCEKGFIFDGFPRNEKQMNFILKQGIPIDLLIVLQLSDEDGVSRIAGRRTCANGHPYHIKSDPPKIEGFCDDPCKLPLFQREDETAEAIKERLRIYHEETEPLIETLRERGILTLEIDARPKIQEIANEIQKKILETHGSL</sequence>